<dbReference type="AlphaFoldDB" id="A0A6J7XU35"/>
<name>A0A6J7XU35_9ZZZZ</name>
<evidence type="ECO:0000256" key="2">
    <source>
        <dbReference type="ARBA" id="ARBA00022475"/>
    </source>
</evidence>
<keyword evidence="2" id="KW-1003">Cell membrane</keyword>
<dbReference type="PANTHER" id="PTHR30606">
    <property type="entry name" value="LIPID A BIOSYNTHESIS LAUROYL ACYLTRANSFERASE"/>
    <property type="match status" value="1"/>
</dbReference>
<dbReference type="GO" id="GO:1901137">
    <property type="term" value="P:carbohydrate derivative biosynthetic process"/>
    <property type="evidence" value="ECO:0007669"/>
    <property type="project" value="UniProtKB-ARBA"/>
</dbReference>
<dbReference type="GO" id="GO:0005886">
    <property type="term" value="C:plasma membrane"/>
    <property type="evidence" value="ECO:0007669"/>
    <property type="project" value="UniProtKB-SubCell"/>
</dbReference>
<dbReference type="EMBL" id="CAFBSG010000019">
    <property type="protein sequence ID" value="CAB5240864.1"/>
    <property type="molecule type" value="Genomic_DNA"/>
</dbReference>
<proteinExistence type="predicted"/>
<gene>
    <name evidence="7" type="ORF">UFOPK3554_01099</name>
</gene>
<dbReference type="Pfam" id="PF03279">
    <property type="entry name" value="Lip_A_acyltrans"/>
    <property type="match status" value="1"/>
</dbReference>
<keyword evidence="5" id="KW-0472">Membrane</keyword>
<keyword evidence="3" id="KW-0997">Cell inner membrane</keyword>
<dbReference type="GO" id="GO:0016746">
    <property type="term" value="F:acyltransferase activity"/>
    <property type="evidence" value="ECO:0007669"/>
    <property type="project" value="UniProtKB-KW"/>
</dbReference>
<evidence type="ECO:0000313" key="7">
    <source>
        <dbReference type="EMBL" id="CAB5240864.1"/>
    </source>
</evidence>
<evidence type="ECO:0000256" key="3">
    <source>
        <dbReference type="ARBA" id="ARBA00022519"/>
    </source>
</evidence>
<keyword evidence="4" id="KW-0808">Transferase</keyword>
<evidence type="ECO:0000256" key="5">
    <source>
        <dbReference type="ARBA" id="ARBA00023136"/>
    </source>
</evidence>
<reference evidence="7" key="1">
    <citation type="submission" date="2020-05" db="EMBL/GenBank/DDBJ databases">
        <authorList>
            <person name="Chiriac C."/>
            <person name="Salcher M."/>
            <person name="Ghai R."/>
            <person name="Kavagutti S V."/>
        </authorList>
    </citation>
    <scope>NUCLEOTIDE SEQUENCE</scope>
</reference>
<dbReference type="GO" id="GO:0008610">
    <property type="term" value="P:lipid biosynthetic process"/>
    <property type="evidence" value="ECO:0007669"/>
    <property type="project" value="UniProtKB-ARBA"/>
</dbReference>
<accession>A0A6J7XU35</accession>
<evidence type="ECO:0000256" key="6">
    <source>
        <dbReference type="ARBA" id="ARBA00023315"/>
    </source>
</evidence>
<dbReference type="CDD" id="cd07984">
    <property type="entry name" value="LPLAT_LABLAT-like"/>
    <property type="match status" value="1"/>
</dbReference>
<evidence type="ECO:0000256" key="4">
    <source>
        <dbReference type="ARBA" id="ARBA00022679"/>
    </source>
</evidence>
<sequence>MQTLVGWIYILAWRLIRIVPEKSAYALFYFIGERLSKSDGKAVARLRSNLQRVRPDLSSIEMDDLLRDAMRSYMRYWCDTFRIPEWSRERIDSTVEVIDEHLLVDAAASGQGVIVSLPHSGNWDHAGAYFTGKGIHLVTVAERLKPERLFNEFLKFRASLGMEVLSLDSRSIVTLMQRLREGKLVALVADRDLSNSGIAVEFFGYPSRMPAGPAVLAIKTGAVLLTALVSYTPHGIHIHFRKVDVPSNGTLEERVSATVQICASHFESGIKKHAQDWHMLQRIWTDGDFKEREDVK</sequence>
<dbReference type="InterPro" id="IPR004960">
    <property type="entry name" value="LipA_acyltrans"/>
</dbReference>
<keyword evidence="6" id="KW-0012">Acyltransferase</keyword>
<evidence type="ECO:0000256" key="1">
    <source>
        <dbReference type="ARBA" id="ARBA00004533"/>
    </source>
</evidence>
<dbReference type="NCBIfam" id="NF005919">
    <property type="entry name" value="PRK07920.1"/>
    <property type="match status" value="1"/>
</dbReference>
<comment type="subcellular location">
    <subcellularLocation>
        <location evidence="1">Cell inner membrane</location>
    </subcellularLocation>
</comment>
<organism evidence="7">
    <name type="scientific">freshwater metagenome</name>
    <dbReference type="NCBI Taxonomy" id="449393"/>
    <lineage>
        <taxon>unclassified sequences</taxon>
        <taxon>metagenomes</taxon>
        <taxon>ecological metagenomes</taxon>
    </lineage>
</organism>
<dbReference type="PANTHER" id="PTHR30606:SF10">
    <property type="entry name" value="PHOSPHATIDYLINOSITOL MANNOSIDE ACYLTRANSFERASE"/>
    <property type="match status" value="1"/>
</dbReference>
<protein>
    <submittedName>
        <fullName evidence="7">Unannotated protein</fullName>
    </submittedName>
</protein>